<keyword evidence="2" id="KW-1185">Reference proteome</keyword>
<dbReference type="AlphaFoldDB" id="A0A7I8JX11"/>
<gene>
    <name evidence="1" type="ORF">SI8410_01000136</name>
</gene>
<sequence length="20" mass="2528">MVSYFSWRPLKRWKTPGFKI</sequence>
<dbReference type="Proteomes" id="UP000663760">
    <property type="component" value="Chromosome 1"/>
</dbReference>
<accession>A0A7I8JX11</accession>
<proteinExistence type="predicted"/>
<protein>
    <submittedName>
        <fullName evidence="1">Uncharacterized protein</fullName>
    </submittedName>
</protein>
<evidence type="ECO:0000313" key="2">
    <source>
        <dbReference type="Proteomes" id="UP000663760"/>
    </source>
</evidence>
<evidence type="ECO:0000313" key="1">
    <source>
        <dbReference type="EMBL" id="CAA7387765.1"/>
    </source>
</evidence>
<reference evidence="1" key="1">
    <citation type="submission" date="2020-02" db="EMBL/GenBank/DDBJ databases">
        <authorList>
            <person name="Scholz U."/>
            <person name="Mascher M."/>
            <person name="Fiebig A."/>
        </authorList>
    </citation>
    <scope>NUCLEOTIDE SEQUENCE</scope>
</reference>
<dbReference type="EMBL" id="LR746264">
    <property type="protein sequence ID" value="CAA7387765.1"/>
    <property type="molecule type" value="Genomic_DNA"/>
</dbReference>
<organism evidence="1 2">
    <name type="scientific">Spirodela intermedia</name>
    <name type="common">Intermediate duckweed</name>
    <dbReference type="NCBI Taxonomy" id="51605"/>
    <lineage>
        <taxon>Eukaryota</taxon>
        <taxon>Viridiplantae</taxon>
        <taxon>Streptophyta</taxon>
        <taxon>Embryophyta</taxon>
        <taxon>Tracheophyta</taxon>
        <taxon>Spermatophyta</taxon>
        <taxon>Magnoliopsida</taxon>
        <taxon>Liliopsida</taxon>
        <taxon>Araceae</taxon>
        <taxon>Lemnoideae</taxon>
        <taxon>Spirodela</taxon>
    </lineage>
</organism>
<name>A0A7I8JX11_SPIIN</name>